<feature type="domain" description="TLC" evidence="11">
    <location>
        <begin position="351"/>
        <end position="557"/>
    </location>
</feature>
<gene>
    <name evidence="12" type="ORF">TeGR_g6046</name>
</gene>
<dbReference type="InterPro" id="IPR006634">
    <property type="entry name" value="TLC-dom"/>
</dbReference>
<dbReference type="SMART" id="SM00724">
    <property type="entry name" value="TLC"/>
    <property type="match status" value="1"/>
</dbReference>
<evidence type="ECO:0000313" key="13">
    <source>
        <dbReference type="Proteomes" id="UP001165060"/>
    </source>
</evidence>
<dbReference type="InterPro" id="IPR050071">
    <property type="entry name" value="Dehydroquinate_synthase"/>
</dbReference>
<evidence type="ECO:0000256" key="7">
    <source>
        <dbReference type="SAM" id="Coils"/>
    </source>
</evidence>
<keyword evidence="7" id="KW-0175">Coiled coil</keyword>
<feature type="transmembrane region" description="Helical" evidence="9">
    <location>
        <begin position="320"/>
        <end position="344"/>
    </location>
</feature>
<name>A0ABQ6MF11_9STRA</name>
<keyword evidence="5" id="KW-0520">NAD</keyword>
<keyword evidence="4 9" id="KW-1133">Transmembrane helix</keyword>
<keyword evidence="10" id="KW-0732">Signal</keyword>
<evidence type="ECO:0000256" key="1">
    <source>
        <dbReference type="ARBA" id="ARBA00004141"/>
    </source>
</evidence>
<sequence length="1461" mass="161243">MPRPCSPPRPPLSLLLLLLLLLLLQPPTSQARRSSKKQTIDYSSHPGYSPQRTPTPEHSADCKATCDEILASRLNLNIPCNKFRRQDPKPVLGQVCTDAVFAAHKEFCLKACALDDIAEFPLPRVAKCTGLGSPIKLQACEAGYFSGAEQTVAALGQDVAKRKEREIAEAAAEERRKAEEEAIRVTEEAQAAAYEREQQRIQADNERHGVVEGGGATAVNPDRVHHDPNEADGKSEAKRESDARAKELISEAVERGAEHGAGGNVEHFIHFEYQGEDRTLGVPEGAHLFDVVTNFCRKVGGGADVGEWETQVSVEDGHTFVIYATVGCVILHIFFRQLLLLLLPAVGREAGIAPRLATKFVSLLLNLVHVQGAVKHLLAPDPATLRDRVYGYSAHSQFHFAVAAGYFMWAAGTSTIYKGSRMAIFYYGTCCALCFFGLHPFMHHMGNVFLLSQLTNLVLDIYGCGILLKGPRTRTNVTLRFLHPFFFFVVRILITVPISFKFVTADLLPLLFPTLPKAPQAHNTSIVWFVLVSTVCINLLNVFWFLTLLSSAHTSSPSGVTSVTLGRQQMKVKWFAFNLNWFDVGFTLSYGDVRVGTGLKIDNSSYERVTPGFTVPAVIVAVCVKLLRVVEVSDEPFWESLAITAGTIIAVKVFKYMNHRSLKLGVSFVTDRKTPSPATEPMFHKVPTIERMVSNVNLAYSHIDASRLGGDETLLDTVMSSTPKPKGRPEFTSIHVIAPPKSVKSNQAEKMVFNLELQAGDINKELVVHRLLDCCTGATPMDEYLTVMDAASALVLKKSDRASLVIFVGWEDTSADFYAPLIAMLPFRGLSLALITQRKEHGNVLAYKSRSGVFEVEANNAARMGMFPVKAVFGSLTGKKFNAEIEPWRPVNLKAYIDHPNQENHPTINLPFKIGALTLPMLTHNGSYANSIASLTDLMAQHYSRTGVFPIISCGETCDALGYGSDILDALSADKKTCPIGGYYFTHRSGETYKCYENYGTAELFAEIAKAKSKNVPVCIIAVGGGVNGNCIGLIAGITSSSLIEIPTTPMHYNDATTSAKKAFSLVQNNKILSKNILGLFYIPELVFNISESFLTLSTANVHATIGESCKTMNMLGRCDSAIGAQDYFNIEGAVEFSSDYTKIVLEVGGFDTFVDFIESDETRKLKAAVIATGALIRKDRKNEKLLAQRQKQLKEFRERYYALGQKKTDSVKKFLSTVNKEIVSAKAMFLAYSDPFEKYRALLFEYAHTLGHGVEAYANLCYTNAIEKNVPVPEEAQRLHGQCVGMAVLMAGQMSNDLGELKGDSYAMHQSLVYLFNRHGGFDFTPLRRLFDTLNITKEEFCEGVLDVVRRDNKRGYIACADCTKSVDQLVTGRLGKMMRSTDKNAELRYLVEVDEDWQKRVLGMAFDGKFDKVADIDDEGRLKFRERSKLKAGKEELVSNSTEVGEFLHEAIAAIYGVA</sequence>
<evidence type="ECO:0000256" key="9">
    <source>
        <dbReference type="SAM" id="Phobius"/>
    </source>
</evidence>
<keyword evidence="6 9" id="KW-0472">Membrane</keyword>
<dbReference type="Gene3D" id="3.40.50.1970">
    <property type="match status" value="1"/>
</dbReference>
<comment type="subcellular location">
    <subcellularLocation>
        <location evidence="1">Membrane</location>
        <topology evidence="1">Multi-pass membrane protein</topology>
    </subcellularLocation>
</comment>
<evidence type="ECO:0000256" key="8">
    <source>
        <dbReference type="SAM" id="MobiDB-lite"/>
    </source>
</evidence>
<dbReference type="InterPro" id="IPR030960">
    <property type="entry name" value="DHQS/DOIS_N"/>
</dbReference>
<evidence type="ECO:0000313" key="12">
    <source>
        <dbReference type="EMBL" id="GMI24792.1"/>
    </source>
</evidence>
<feature type="transmembrane region" description="Helical" evidence="9">
    <location>
        <begin position="424"/>
        <end position="442"/>
    </location>
</feature>
<feature type="region of interest" description="Disordered" evidence="8">
    <location>
        <begin position="30"/>
        <end position="59"/>
    </location>
</feature>
<protein>
    <recommendedName>
        <fullName evidence="11">TLC domain-containing protein</fullName>
    </recommendedName>
</protein>
<organism evidence="12 13">
    <name type="scientific">Tetraparma gracilis</name>
    <dbReference type="NCBI Taxonomy" id="2962635"/>
    <lineage>
        <taxon>Eukaryota</taxon>
        <taxon>Sar</taxon>
        <taxon>Stramenopiles</taxon>
        <taxon>Ochrophyta</taxon>
        <taxon>Bolidophyceae</taxon>
        <taxon>Parmales</taxon>
        <taxon>Triparmaceae</taxon>
        <taxon>Tetraparma</taxon>
    </lineage>
</organism>
<comment type="caution">
    <text evidence="12">The sequence shown here is derived from an EMBL/GenBank/DDBJ whole genome shotgun (WGS) entry which is preliminary data.</text>
</comment>
<proteinExistence type="predicted"/>
<dbReference type="SUPFAM" id="SSF56796">
    <property type="entry name" value="Dehydroquinate synthase-like"/>
    <property type="match status" value="1"/>
</dbReference>
<evidence type="ECO:0000259" key="11">
    <source>
        <dbReference type="SMART" id="SM00724"/>
    </source>
</evidence>
<reference evidence="12 13" key="1">
    <citation type="journal article" date="2023" name="Commun. Biol.">
        <title>Genome analysis of Parmales, the sister group of diatoms, reveals the evolutionary specialization of diatoms from phago-mixotrophs to photoautotrophs.</title>
        <authorList>
            <person name="Ban H."/>
            <person name="Sato S."/>
            <person name="Yoshikawa S."/>
            <person name="Yamada K."/>
            <person name="Nakamura Y."/>
            <person name="Ichinomiya M."/>
            <person name="Sato N."/>
            <person name="Blanc-Mathieu R."/>
            <person name="Endo H."/>
            <person name="Kuwata A."/>
            <person name="Ogata H."/>
        </authorList>
    </citation>
    <scope>NUCLEOTIDE SEQUENCE [LARGE SCALE GENOMIC DNA]</scope>
</reference>
<feature type="transmembrane region" description="Helical" evidence="9">
    <location>
        <begin position="448"/>
        <end position="469"/>
    </location>
</feature>
<evidence type="ECO:0000256" key="2">
    <source>
        <dbReference type="ARBA" id="ARBA00022692"/>
    </source>
</evidence>
<evidence type="ECO:0000256" key="5">
    <source>
        <dbReference type="ARBA" id="ARBA00023027"/>
    </source>
</evidence>
<feature type="transmembrane region" description="Helical" evidence="9">
    <location>
        <begin position="356"/>
        <end position="378"/>
    </location>
</feature>
<dbReference type="Pfam" id="PF03798">
    <property type="entry name" value="TRAM_LAG1_CLN8"/>
    <property type="match status" value="1"/>
</dbReference>
<keyword evidence="3" id="KW-0479">Metal-binding</keyword>
<keyword evidence="13" id="KW-1185">Reference proteome</keyword>
<evidence type="ECO:0000256" key="3">
    <source>
        <dbReference type="ARBA" id="ARBA00022723"/>
    </source>
</evidence>
<dbReference type="EMBL" id="BRYB01004044">
    <property type="protein sequence ID" value="GMI24792.1"/>
    <property type="molecule type" value="Genomic_DNA"/>
</dbReference>
<accession>A0ABQ6MF11</accession>
<feature type="coiled-coil region" evidence="7">
    <location>
        <begin position="160"/>
        <end position="197"/>
    </location>
</feature>
<feature type="chain" id="PRO_5046187639" description="TLC domain-containing protein" evidence="10">
    <location>
        <begin position="32"/>
        <end position="1461"/>
    </location>
</feature>
<dbReference type="Gene3D" id="1.20.1090.10">
    <property type="entry name" value="Dehydroquinate synthase-like - alpha domain"/>
    <property type="match status" value="1"/>
</dbReference>
<dbReference type="Proteomes" id="UP001165060">
    <property type="component" value="Unassembled WGS sequence"/>
</dbReference>
<feature type="transmembrane region" description="Helical" evidence="9">
    <location>
        <begin position="525"/>
        <end position="546"/>
    </location>
</feature>
<evidence type="ECO:0000256" key="10">
    <source>
        <dbReference type="SAM" id="SignalP"/>
    </source>
</evidence>
<feature type="signal peptide" evidence="10">
    <location>
        <begin position="1"/>
        <end position="31"/>
    </location>
</feature>
<keyword evidence="2 9" id="KW-0812">Transmembrane</keyword>
<evidence type="ECO:0000256" key="6">
    <source>
        <dbReference type="ARBA" id="ARBA00023136"/>
    </source>
</evidence>
<feature type="transmembrane region" description="Helical" evidence="9">
    <location>
        <begin position="398"/>
        <end position="417"/>
    </location>
</feature>
<feature type="compositionally biased region" description="Basic and acidic residues" evidence="8">
    <location>
        <begin position="222"/>
        <end position="245"/>
    </location>
</feature>
<dbReference type="PANTHER" id="PTHR43622">
    <property type="entry name" value="3-DEHYDROQUINATE SYNTHASE"/>
    <property type="match status" value="1"/>
</dbReference>
<feature type="transmembrane region" description="Helical" evidence="9">
    <location>
        <begin position="481"/>
        <end position="505"/>
    </location>
</feature>
<dbReference type="Pfam" id="PF01761">
    <property type="entry name" value="DHQ_synthase"/>
    <property type="match status" value="1"/>
</dbReference>
<dbReference type="PANTHER" id="PTHR43622:SF1">
    <property type="entry name" value="3-DEHYDROQUINATE SYNTHASE"/>
    <property type="match status" value="1"/>
</dbReference>
<evidence type="ECO:0000256" key="4">
    <source>
        <dbReference type="ARBA" id="ARBA00022989"/>
    </source>
</evidence>
<feature type="region of interest" description="Disordered" evidence="8">
    <location>
        <begin position="203"/>
        <end position="245"/>
    </location>
</feature>